<organism evidence="1 2">
    <name type="scientific">Ignelater luminosus</name>
    <name type="common">Cucubano</name>
    <name type="synonym">Pyrophorus luminosus</name>
    <dbReference type="NCBI Taxonomy" id="2038154"/>
    <lineage>
        <taxon>Eukaryota</taxon>
        <taxon>Metazoa</taxon>
        <taxon>Ecdysozoa</taxon>
        <taxon>Arthropoda</taxon>
        <taxon>Hexapoda</taxon>
        <taxon>Insecta</taxon>
        <taxon>Pterygota</taxon>
        <taxon>Neoptera</taxon>
        <taxon>Endopterygota</taxon>
        <taxon>Coleoptera</taxon>
        <taxon>Polyphaga</taxon>
        <taxon>Elateriformia</taxon>
        <taxon>Elateroidea</taxon>
        <taxon>Elateridae</taxon>
        <taxon>Agrypninae</taxon>
        <taxon>Pyrophorini</taxon>
        <taxon>Ignelater</taxon>
    </lineage>
</organism>
<dbReference type="AlphaFoldDB" id="A0A8K0CMD1"/>
<name>A0A8K0CMD1_IGNLU</name>
<evidence type="ECO:0000313" key="1">
    <source>
        <dbReference type="EMBL" id="KAF2890063.1"/>
    </source>
</evidence>
<dbReference type="EMBL" id="VTPC01058867">
    <property type="protein sequence ID" value="KAF2890063.1"/>
    <property type="molecule type" value="Genomic_DNA"/>
</dbReference>
<dbReference type="Proteomes" id="UP000801492">
    <property type="component" value="Unassembled WGS sequence"/>
</dbReference>
<protein>
    <submittedName>
        <fullName evidence="1">Uncharacterized protein</fullName>
    </submittedName>
</protein>
<comment type="caution">
    <text evidence="1">The sequence shown here is derived from an EMBL/GenBank/DDBJ whole genome shotgun (WGS) entry which is preliminary data.</text>
</comment>
<evidence type="ECO:0000313" key="2">
    <source>
        <dbReference type="Proteomes" id="UP000801492"/>
    </source>
</evidence>
<gene>
    <name evidence="1" type="ORF">ILUMI_16110</name>
</gene>
<sequence>MSDLKLEHRSVVKCLSKEGSGPKNIHEKAQSTNKAFNAFLSSSHHLTHILSICRHCFHLWRLCGRAHRFCGRPLEARTEEAVNKVEDLVLTGRRVKVSVIAREIGISEASAFKILHEDLGMSKVSA</sequence>
<proteinExistence type="predicted"/>
<keyword evidence="2" id="KW-1185">Reference proteome</keyword>
<reference evidence="1" key="1">
    <citation type="submission" date="2019-08" db="EMBL/GenBank/DDBJ databases">
        <title>The genome of the North American firefly Photinus pyralis.</title>
        <authorList>
            <consortium name="Photinus pyralis genome working group"/>
            <person name="Fallon T.R."/>
            <person name="Sander Lower S.E."/>
            <person name="Weng J.-K."/>
        </authorList>
    </citation>
    <scope>NUCLEOTIDE SEQUENCE</scope>
    <source>
        <strain evidence="1">TRF0915ILg1</strain>
        <tissue evidence="1">Whole body</tissue>
    </source>
</reference>
<accession>A0A8K0CMD1</accession>
<dbReference type="OrthoDB" id="8189655at2759"/>